<accession>A0AAE1HYP3</accession>
<dbReference type="GO" id="GO:0016874">
    <property type="term" value="F:ligase activity"/>
    <property type="evidence" value="ECO:0007669"/>
    <property type="project" value="UniProtKB-KW"/>
</dbReference>
<keyword evidence="3" id="KW-1185">Reference proteome</keyword>
<feature type="compositionally biased region" description="Gly residues" evidence="1">
    <location>
        <begin position="78"/>
        <end position="94"/>
    </location>
</feature>
<feature type="region of interest" description="Disordered" evidence="1">
    <location>
        <begin position="1"/>
        <end position="32"/>
    </location>
</feature>
<feature type="compositionally biased region" description="Low complexity" evidence="1">
    <location>
        <begin position="114"/>
        <end position="125"/>
    </location>
</feature>
<evidence type="ECO:0000313" key="3">
    <source>
        <dbReference type="Proteomes" id="UP001219518"/>
    </source>
</evidence>
<organism evidence="2 3">
    <name type="scientific">Frankliniella fusca</name>
    <dbReference type="NCBI Taxonomy" id="407009"/>
    <lineage>
        <taxon>Eukaryota</taxon>
        <taxon>Metazoa</taxon>
        <taxon>Ecdysozoa</taxon>
        <taxon>Arthropoda</taxon>
        <taxon>Hexapoda</taxon>
        <taxon>Insecta</taxon>
        <taxon>Pterygota</taxon>
        <taxon>Neoptera</taxon>
        <taxon>Paraneoptera</taxon>
        <taxon>Thysanoptera</taxon>
        <taxon>Terebrantia</taxon>
        <taxon>Thripoidea</taxon>
        <taxon>Thripidae</taxon>
        <taxon>Frankliniella</taxon>
    </lineage>
</organism>
<feature type="compositionally biased region" description="Low complexity" evidence="1">
    <location>
        <begin position="196"/>
        <end position="205"/>
    </location>
</feature>
<protein>
    <submittedName>
        <fullName evidence="2">Valine--tRNA ligase</fullName>
    </submittedName>
</protein>
<name>A0AAE1HYP3_9NEOP</name>
<feature type="compositionally biased region" description="Polar residues" evidence="1">
    <location>
        <begin position="23"/>
        <end position="32"/>
    </location>
</feature>
<reference evidence="2" key="1">
    <citation type="submission" date="2021-07" db="EMBL/GenBank/DDBJ databases">
        <authorList>
            <person name="Catto M.A."/>
            <person name="Jacobson A."/>
            <person name="Kennedy G."/>
            <person name="Labadie P."/>
            <person name="Hunt B.G."/>
            <person name="Srinivasan R."/>
        </authorList>
    </citation>
    <scope>NUCLEOTIDE SEQUENCE</scope>
    <source>
        <strain evidence="2">PL_HMW_Pooled</strain>
        <tissue evidence="2">Head</tissue>
    </source>
</reference>
<dbReference type="EMBL" id="JAHWGI010001407">
    <property type="protein sequence ID" value="KAK3929999.1"/>
    <property type="molecule type" value="Genomic_DNA"/>
</dbReference>
<feature type="compositionally biased region" description="Low complexity" evidence="1">
    <location>
        <begin position="140"/>
        <end position="157"/>
    </location>
</feature>
<comment type="caution">
    <text evidence="2">The sequence shown here is derived from an EMBL/GenBank/DDBJ whole genome shotgun (WGS) entry which is preliminary data.</text>
</comment>
<keyword evidence="2" id="KW-0436">Ligase</keyword>
<sequence>MSSYTDVRVSVGPMSSYKCSPRAWSSSGSRPTLQYSAWPGPGPILVTWCVFLPGQHSSKAGPWWRGRAAYTAQQGSQQGAGGAGAGPGAAGAGASGARSSTRRGREERAPLNTSSRAGAGSSAAQPRRRNQRPGAARYTAPQCSARPRAAAALTAQSGLRSGRRQVGACGRGTRWPSADPQRTAATGLVPGLLTPRGGQSSLLSSRHSEQSADVSRSPLSADVVLCRAPESVSSPAAEKSDHRAVGDCGSAGGHGGLMRCEMRLERSQDGCRKEVVVVVRACMRGCVVVEASPCRRVSTSEAMPVPLTASTGQMKGGWMLAKHGDHTACLLEMNAQPSMGEFHVMKCSQAVPSSRHESRARMDSHTPTSVRHIDTLGFPVRAMAAYLGDLLRGVHHVPLGVGEHVTVLVVAQREAEVLLLELGALHHVQPLEDEFGGLLGLLRRALQQGVGAVRHDLSKLENGDQAPLLFAHKPREVLARTFQADRTLQADLMEYLSIGIEQWPAQHWRLCLSPDLAMDLSMPTASHRPVPDGATLRVLAAFSRTGPCKRAKCTKNGHFPRISR</sequence>
<proteinExistence type="predicted"/>
<dbReference type="Proteomes" id="UP001219518">
    <property type="component" value="Unassembled WGS sequence"/>
</dbReference>
<evidence type="ECO:0000313" key="2">
    <source>
        <dbReference type="EMBL" id="KAK3929999.1"/>
    </source>
</evidence>
<dbReference type="AlphaFoldDB" id="A0AAE1HYP3"/>
<feature type="region of interest" description="Disordered" evidence="1">
    <location>
        <begin position="70"/>
        <end position="216"/>
    </location>
</feature>
<reference evidence="2" key="2">
    <citation type="journal article" date="2023" name="BMC Genomics">
        <title>Pest status, molecular evolution, and epigenetic factors derived from the genome assembly of Frankliniella fusca, a thysanopteran phytovirus vector.</title>
        <authorList>
            <person name="Catto M.A."/>
            <person name="Labadie P.E."/>
            <person name="Jacobson A.L."/>
            <person name="Kennedy G.G."/>
            <person name="Srinivasan R."/>
            <person name="Hunt B.G."/>
        </authorList>
    </citation>
    <scope>NUCLEOTIDE SEQUENCE</scope>
    <source>
        <strain evidence="2">PL_HMW_Pooled</strain>
    </source>
</reference>
<evidence type="ECO:0000256" key="1">
    <source>
        <dbReference type="SAM" id="MobiDB-lite"/>
    </source>
</evidence>
<gene>
    <name evidence="2" type="ORF">KUF71_020983</name>
</gene>